<feature type="domain" description="ABC transmembrane type-1" evidence="9">
    <location>
        <begin position="13"/>
        <end position="276"/>
    </location>
</feature>
<evidence type="ECO:0000313" key="10">
    <source>
        <dbReference type="EMBL" id="MEC1180319.1"/>
    </source>
</evidence>
<gene>
    <name evidence="10" type="primary">cydC</name>
    <name evidence="10" type="ORF">P9B03_17635</name>
</gene>
<dbReference type="GO" id="GO:0016887">
    <property type="term" value="F:ATP hydrolysis activity"/>
    <property type="evidence" value="ECO:0007669"/>
    <property type="project" value="InterPro"/>
</dbReference>
<dbReference type="PROSITE" id="PS50929">
    <property type="entry name" value="ABC_TM1F"/>
    <property type="match status" value="1"/>
</dbReference>
<dbReference type="PANTHER" id="PTHR24221:SF653">
    <property type="entry name" value="TRANSPORT ATP-BINDING PROTEIN CYDC"/>
    <property type="match status" value="1"/>
</dbReference>
<feature type="transmembrane region" description="Helical" evidence="7">
    <location>
        <begin position="150"/>
        <end position="171"/>
    </location>
</feature>
<keyword evidence="11" id="KW-1185">Reference proteome</keyword>
<protein>
    <submittedName>
        <fullName evidence="10">Thiol reductant ABC exporter subunit CydC</fullName>
    </submittedName>
</protein>
<dbReference type="InterPro" id="IPR014223">
    <property type="entry name" value="ABC_CydC/D"/>
</dbReference>
<dbReference type="InterPro" id="IPR003439">
    <property type="entry name" value="ABC_transporter-like_ATP-bd"/>
</dbReference>
<evidence type="ECO:0000256" key="5">
    <source>
        <dbReference type="ARBA" id="ARBA00022989"/>
    </source>
</evidence>
<dbReference type="EMBL" id="JARSFG010000026">
    <property type="protein sequence ID" value="MEC1180319.1"/>
    <property type="molecule type" value="Genomic_DNA"/>
</dbReference>
<proteinExistence type="predicted"/>
<feature type="domain" description="ABC transporter" evidence="8">
    <location>
        <begin position="319"/>
        <end position="542"/>
    </location>
</feature>
<dbReference type="Gene3D" id="1.20.1560.10">
    <property type="entry name" value="ABC transporter type 1, transmembrane domain"/>
    <property type="match status" value="1"/>
</dbReference>
<evidence type="ECO:0000256" key="4">
    <source>
        <dbReference type="ARBA" id="ARBA00022840"/>
    </source>
</evidence>
<dbReference type="GO" id="GO:0045454">
    <property type="term" value="P:cell redox homeostasis"/>
    <property type="evidence" value="ECO:0007669"/>
    <property type="project" value="InterPro"/>
</dbReference>
<feature type="transmembrane region" description="Helical" evidence="7">
    <location>
        <begin position="123"/>
        <end position="144"/>
    </location>
</feature>
<dbReference type="SUPFAM" id="SSF90123">
    <property type="entry name" value="ABC transporter transmembrane region"/>
    <property type="match status" value="1"/>
</dbReference>
<dbReference type="AlphaFoldDB" id="A0AAW9NNA7"/>
<dbReference type="CDD" id="cd03228">
    <property type="entry name" value="ABCC_MRP_Like"/>
    <property type="match status" value="1"/>
</dbReference>
<dbReference type="InterPro" id="IPR017871">
    <property type="entry name" value="ABC_transporter-like_CS"/>
</dbReference>
<dbReference type="NCBIfam" id="TIGR02868">
    <property type="entry name" value="CydC"/>
    <property type="match status" value="1"/>
</dbReference>
<evidence type="ECO:0000256" key="2">
    <source>
        <dbReference type="ARBA" id="ARBA00022692"/>
    </source>
</evidence>
<evidence type="ECO:0000259" key="9">
    <source>
        <dbReference type="PROSITE" id="PS50929"/>
    </source>
</evidence>
<dbReference type="InterPro" id="IPR011527">
    <property type="entry name" value="ABC1_TM_dom"/>
</dbReference>
<dbReference type="GO" id="GO:0005886">
    <property type="term" value="C:plasma membrane"/>
    <property type="evidence" value="ECO:0007669"/>
    <property type="project" value="UniProtKB-SubCell"/>
</dbReference>
<evidence type="ECO:0000256" key="6">
    <source>
        <dbReference type="ARBA" id="ARBA00023136"/>
    </source>
</evidence>
<keyword evidence="3" id="KW-0547">Nucleotide-binding</keyword>
<feature type="transmembrane region" description="Helical" evidence="7">
    <location>
        <begin position="233"/>
        <end position="255"/>
    </location>
</feature>
<evidence type="ECO:0000256" key="1">
    <source>
        <dbReference type="ARBA" id="ARBA00004651"/>
    </source>
</evidence>
<reference evidence="10 11" key="1">
    <citation type="submission" date="2023-03" db="EMBL/GenBank/DDBJ databases">
        <title>Bacillus Genome Sequencing.</title>
        <authorList>
            <person name="Dunlap C."/>
        </authorList>
    </citation>
    <scope>NUCLEOTIDE SEQUENCE [LARGE SCALE GENOMIC DNA]</scope>
    <source>
        <strain evidence="10 11">B-59205</strain>
    </source>
</reference>
<dbReference type="Proteomes" id="UP001344888">
    <property type="component" value="Unassembled WGS sequence"/>
</dbReference>
<dbReference type="SMART" id="SM00382">
    <property type="entry name" value="AAA"/>
    <property type="match status" value="1"/>
</dbReference>
<dbReference type="GO" id="GO:0005524">
    <property type="term" value="F:ATP binding"/>
    <property type="evidence" value="ECO:0007669"/>
    <property type="project" value="UniProtKB-KW"/>
</dbReference>
<dbReference type="InterPro" id="IPR003593">
    <property type="entry name" value="AAA+_ATPase"/>
</dbReference>
<dbReference type="Gene3D" id="3.40.50.300">
    <property type="entry name" value="P-loop containing nucleotide triphosphate hydrolases"/>
    <property type="match status" value="1"/>
</dbReference>
<dbReference type="InterPro" id="IPR039421">
    <property type="entry name" value="Type_1_exporter"/>
</dbReference>
<name>A0AAW9NNA7_9BACL</name>
<dbReference type="GO" id="GO:0034040">
    <property type="term" value="F:ATPase-coupled lipid transmembrane transporter activity"/>
    <property type="evidence" value="ECO:0007669"/>
    <property type="project" value="TreeGrafter"/>
</dbReference>
<dbReference type="PROSITE" id="PS00211">
    <property type="entry name" value="ABC_TRANSPORTER_1"/>
    <property type="match status" value="1"/>
</dbReference>
<dbReference type="InterPro" id="IPR027417">
    <property type="entry name" value="P-loop_NTPase"/>
</dbReference>
<organism evidence="10 11">
    <name type="scientific">Metasolibacillus meyeri</name>
    <dbReference type="NCBI Taxonomy" id="1071052"/>
    <lineage>
        <taxon>Bacteria</taxon>
        <taxon>Bacillati</taxon>
        <taxon>Bacillota</taxon>
        <taxon>Bacilli</taxon>
        <taxon>Bacillales</taxon>
        <taxon>Caryophanaceae</taxon>
        <taxon>Metasolibacillus</taxon>
    </lineage>
</organism>
<evidence type="ECO:0000256" key="3">
    <source>
        <dbReference type="ARBA" id="ARBA00022741"/>
    </source>
</evidence>
<dbReference type="GO" id="GO:0034775">
    <property type="term" value="P:glutathione transmembrane transport"/>
    <property type="evidence" value="ECO:0007669"/>
    <property type="project" value="InterPro"/>
</dbReference>
<dbReference type="PROSITE" id="PS50893">
    <property type="entry name" value="ABC_TRANSPORTER_2"/>
    <property type="match status" value="1"/>
</dbReference>
<evidence type="ECO:0000259" key="8">
    <source>
        <dbReference type="PROSITE" id="PS50893"/>
    </source>
</evidence>
<sequence length="544" mass="61250">MWQMIVSEKRDFLFALLAGTISGLTAVALFAQSGFLISKAALLPPFYIILILTAFLKLFGVAKSASKYAERYISHRVTFSLLEKVRIRFFQSLQPHAHALLSSYRGGDLLTRMTKDVDTLQQYFLRVAYPPLVALLVFFGTMLFTVWFSVWITLLLLISVLLCTVFLPVLWQKKKEATSQQLYTESLTEYFYGLTDLTVAGQRPASEQALQQLSVDFEQDLQNEEKQALQAQLVNQAIALLTAFAVVMLGAYFVTTGALDGLYLAMLLLIALTVFEVAIPLGTVPLHKVKTKEAFNRLTAFNSATIPKQALQQGELQMLQADKLSYSYPNSEFQALRDVSFTITKGEKIAIIGPSGAGKSTLFQLLIQNLQPNVGNILWNGQKTAQIQHEELWAQMGIMLQHNHFFSGTVRENLLSDQEDAHMEELLTKLQLPFSLEQEVLENARNLSGGEQQRLALARVLLRDVPIYLLDEPFAHLDSNLTAHCTDLLLASPQTIVCVTHKLDALAHFDRIFVIHEHQLVEIGHYDDLIEKQGIFYYMQKLST</sequence>
<dbReference type="PANTHER" id="PTHR24221">
    <property type="entry name" value="ATP-BINDING CASSETTE SUB-FAMILY B"/>
    <property type="match status" value="1"/>
</dbReference>
<dbReference type="InterPro" id="IPR036640">
    <property type="entry name" value="ABC1_TM_sf"/>
</dbReference>
<feature type="transmembrane region" description="Helical" evidence="7">
    <location>
        <begin position="43"/>
        <end position="62"/>
    </location>
</feature>
<dbReference type="SUPFAM" id="SSF52540">
    <property type="entry name" value="P-loop containing nucleoside triphosphate hydrolases"/>
    <property type="match status" value="1"/>
</dbReference>
<comment type="subcellular location">
    <subcellularLocation>
        <location evidence="1">Cell membrane</location>
        <topology evidence="1">Multi-pass membrane protein</topology>
    </subcellularLocation>
</comment>
<dbReference type="Pfam" id="PF00664">
    <property type="entry name" value="ABC_membrane"/>
    <property type="match status" value="1"/>
</dbReference>
<comment type="caution">
    <text evidence="10">The sequence shown here is derived from an EMBL/GenBank/DDBJ whole genome shotgun (WGS) entry which is preliminary data.</text>
</comment>
<dbReference type="GO" id="GO:0140359">
    <property type="term" value="F:ABC-type transporter activity"/>
    <property type="evidence" value="ECO:0007669"/>
    <property type="project" value="InterPro"/>
</dbReference>
<feature type="transmembrane region" description="Helical" evidence="7">
    <location>
        <begin position="261"/>
        <end position="282"/>
    </location>
</feature>
<evidence type="ECO:0000313" key="11">
    <source>
        <dbReference type="Proteomes" id="UP001344888"/>
    </source>
</evidence>
<accession>A0AAW9NNA7</accession>
<keyword evidence="2 7" id="KW-0812">Transmembrane</keyword>
<keyword evidence="4" id="KW-0067">ATP-binding</keyword>
<keyword evidence="6 7" id="KW-0472">Membrane</keyword>
<keyword evidence="5 7" id="KW-1133">Transmembrane helix</keyword>
<feature type="transmembrane region" description="Helical" evidence="7">
    <location>
        <begin position="12"/>
        <end position="31"/>
    </location>
</feature>
<dbReference type="Pfam" id="PF00005">
    <property type="entry name" value="ABC_tran"/>
    <property type="match status" value="1"/>
</dbReference>
<dbReference type="RefSeq" id="WP_326124898.1">
    <property type="nucleotide sequence ID" value="NZ_JARSFG010000026.1"/>
</dbReference>
<evidence type="ECO:0000256" key="7">
    <source>
        <dbReference type="SAM" id="Phobius"/>
    </source>
</evidence>